<dbReference type="EMBL" id="JARSFG010000003">
    <property type="protein sequence ID" value="MEC1177404.1"/>
    <property type="molecule type" value="Genomic_DNA"/>
</dbReference>
<evidence type="ECO:0000256" key="1">
    <source>
        <dbReference type="SAM" id="Coils"/>
    </source>
</evidence>
<name>A0AAW9NNV8_9BACL</name>
<comment type="caution">
    <text evidence="2">The sequence shown here is derived from an EMBL/GenBank/DDBJ whole genome shotgun (WGS) entry which is preliminary data.</text>
</comment>
<dbReference type="RefSeq" id="WP_326121731.1">
    <property type="nucleotide sequence ID" value="NZ_JARSFG010000003.1"/>
</dbReference>
<sequence>MANEELQQVIALLEEKLAQCQSKLKRYENRENYSIVVELEQEKKSLAAQLRKKEKDWQQQVTHYKQTIHALKVERRKKLTQISSLLAEKNKLRAQLAATKNQLQQANTTKPSTTEQRLIPLFEQLAEATMKLEHVAAALQQKLENEQPEKQGSTSFSEPLTALEHHMQDLFSQSVIVEKQLQAKLALLHELEQQLYLLSEGLEEEW</sequence>
<evidence type="ECO:0000313" key="2">
    <source>
        <dbReference type="EMBL" id="MEC1177404.1"/>
    </source>
</evidence>
<proteinExistence type="predicted"/>
<keyword evidence="3" id="KW-1185">Reference proteome</keyword>
<feature type="coiled-coil region" evidence="1">
    <location>
        <begin position="82"/>
        <end position="109"/>
    </location>
</feature>
<dbReference type="Proteomes" id="UP001344888">
    <property type="component" value="Unassembled WGS sequence"/>
</dbReference>
<feature type="coiled-coil region" evidence="1">
    <location>
        <begin position="3"/>
        <end position="56"/>
    </location>
</feature>
<gene>
    <name evidence="2" type="ORF">P9B03_02810</name>
</gene>
<dbReference type="AlphaFoldDB" id="A0AAW9NNV8"/>
<organism evidence="2 3">
    <name type="scientific">Metasolibacillus meyeri</name>
    <dbReference type="NCBI Taxonomy" id="1071052"/>
    <lineage>
        <taxon>Bacteria</taxon>
        <taxon>Bacillati</taxon>
        <taxon>Bacillota</taxon>
        <taxon>Bacilli</taxon>
        <taxon>Bacillales</taxon>
        <taxon>Caryophanaceae</taxon>
        <taxon>Metasolibacillus</taxon>
    </lineage>
</organism>
<reference evidence="2 3" key="1">
    <citation type="submission" date="2023-03" db="EMBL/GenBank/DDBJ databases">
        <title>Bacillus Genome Sequencing.</title>
        <authorList>
            <person name="Dunlap C."/>
        </authorList>
    </citation>
    <scope>NUCLEOTIDE SEQUENCE [LARGE SCALE GENOMIC DNA]</scope>
    <source>
        <strain evidence="2 3">B-59205</strain>
    </source>
</reference>
<protein>
    <submittedName>
        <fullName evidence="2">Uncharacterized protein</fullName>
    </submittedName>
</protein>
<keyword evidence="1" id="KW-0175">Coiled coil</keyword>
<accession>A0AAW9NNV8</accession>
<evidence type="ECO:0000313" key="3">
    <source>
        <dbReference type="Proteomes" id="UP001344888"/>
    </source>
</evidence>